<dbReference type="Gene3D" id="1.10.510.10">
    <property type="entry name" value="Transferase(Phosphotransferase) domain 1"/>
    <property type="match status" value="1"/>
</dbReference>
<dbReference type="Proteomes" id="UP000242188">
    <property type="component" value="Unassembled WGS sequence"/>
</dbReference>
<dbReference type="InterPro" id="IPR000719">
    <property type="entry name" value="Prot_kinase_dom"/>
</dbReference>
<evidence type="ECO:0000259" key="1">
    <source>
        <dbReference type="PROSITE" id="PS50011"/>
    </source>
</evidence>
<dbReference type="GO" id="GO:0005576">
    <property type="term" value="C:extracellular region"/>
    <property type="evidence" value="ECO:0007669"/>
    <property type="project" value="TreeGrafter"/>
</dbReference>
<dbReference type="AlphaFoldDB" id="A0A210PGT6"/>
<gene>
    <name evidence="2" type="ORF">KP79_PYT09740</name>
</gene>
<dbReference type="GO" id="GO:0005524">
    <property type="term" value="F:ATP binding"/>
    <property type="evidence" value="ECO:0007669"/>
    <property type="project" value="InterPro"/>
</dbReference>
<dbReference type="Pfam" id="PF12260">
    <property type="entry name" value="PIP49_C"/>
    <property type="match status" value="1"/>
</dbReference>
<dbReference type="EMBL" id="NEDP02076715">
    <property type="protein sequence ID" value="OWF35656.1"/>
    <property type="molecule type" value="Genomic_DNA"/>
</dbReference>
<organism evidence="2 3">
    <name type="scientific">Mizuhopecten yessoensis</name>
    <name type="common">Japanese scallop</name>
    <name type="synonym">Patinopecten yessoensis</name>
    <dbReference type="NCBI Taxonomy" id="6573"/>
    <lineage>
        <taxon>Eukaryota</taxon>
        <taxon>Metazoa</taxon>
        <taxon>Spiralia</taxon>
        <taxon>Lophotrochozoa</taxon>
        <taxon>Mollusca</taxon>
        <taxon>Bivalvia</taxon>
        <taxon>Autobranchia</taxon>
        <taxon>Pteriomorphia</taxon>
        <taxon>Pectinida</taxon>
        <taxon>Pectinoidea</taxon>
        <taxon>Pectinidae</taxon>
        <taxon>Mizuhopecten</taxon>
    </lineage>
</organism>
<dbReference type="PROSITE" id="PS50011">
    <property type="entry name" value="PROTEIN_KINASE_DOM"/>
    <property type="match status" value="1"/>
</dbReference>
<dbReference type="GO" id="GO:0001501">
    <property type="term" value="P:skeletal system development"/>
    <property type="evidence" value="ECO:0007669"/>
    <property type="project" value="TreeGrafter"/>
</dbReference>
<feature type="domain" description="Protein kinase" evidence="1">
    <location>
        <begin position="129"/>
        <end position="416"/>
    </location>
</feature>
<dbReference type="PANTHER" id="PTHR46448:SF1">
    <property type="entry name" value="PROTEIN KINASE DOMAIN-CONTAINING PROTEIN"/>
    <property type="match status" value="1"/>
</dbReference>
<keyword evidence="2" id="KW-0808">Transferase</keyword>
<name>A0A210PGT6_MIZYE</name>
<dbReference type="STRING" id="6573.A0A210PGT6"/>
<dbReference type="SMART" id="SM00220">
    <property type="entry name" value="S_TKc"/>
    <property type="match status" value="1"/>
</dbReference>
<dbReference type="InterPro" id="IPR042983">
    <property type="entry name" value="PKDCC"/>
</dbReference>
<dbReference type="InterPro" id="IPR011009">
    <property type="entry name" value="Kinase-like_dom_sf"/>
</dbReference>
<reference evidence="2 3" key="1">
    <citation type="journal article" date="2017" name="Nat. Ecol. Evol.">
        <title>Scallop genome provides insights into evolution of bilaterian karyotype and development.</title>
        <authorList>
            <person name="Wang S."/>
            <person name="Zhang J."/>
            <person name="Jiao W."/>
            <person name="Li J."/>
            <person name="Xun X."/>
            <person name="Sun Y."/>
            <person name="Guo X."/>
            <person name="Huan P."/>
            <person name="Dong B."/>
            <person name="Zhang L."/>
            <person name="Hu X."/>
            <person name="Sun X."/>
            <person name="Wang J."/>
            <person name="Zhao C."/>
            <person name="Wang Y."/>
            <person name="Wang D."/>
            <person name="Huang X."/>
            <person name="Wang R."/>
            <person name="Lv J."/>
            <person name="Li Y."/>
            <person name="Zhang Z."/>
            <person name="Liu B."/>
            <person name="Lu W."/>
            <person name="Hui Y."/>
            <person name="Liang J."/>
            <person name="Zhou Z."/>
            <person name="Hou R."/>
            <person name="Li X."/>
            <person name="Liu Y."/>
            <person name="Li H."/>
            <person name="Ning X."/>
            <person name="Lin Y."/>
            <person name="Zhao L."/>
            <person name="Xing Q."/>
            <person name="Dou J."/>
            <person name="Li Y."/>
            <person name="Mao J."/>
            <person name="Guo H."/>
            <person name="Dou H."/>
            <person name="Li T."/>
            <person name="Mu C."/>
            <person name="Jiang W."/>
            <person name="Fu Q."/>
            <person name="Fu X."/>
            <person name="Miao Y."/>
            <person name="Liu J."/>
            <person name="Yu Q."/>
            <person name="Li R."/>
            <person name="Liao H."/>
            <person name="Li X."/>
            <person name="Kong Y."/>
            <person name="Jiang Z."/>
            <person name="Chourrout D."/>
            <person name="Li R."/>
            <person name="Bao Z."/>
        </authorList>
    </citation>
    <scope>NUCLEOTIDE SEQUENCE [LARGE SCALE GENOMIC DNA]</scope>
    <source>
        <strain evidence="2 3">PY_sf001</strain>
    </source>
</reference>
<proteinExistence type="predicted"/>
<dbReference type="OrthoDB" id="4062651at2759"/>
<accession>A0A210PGT6</accession>
<protein>
    <submittedName>
        <fullName evidence="2">Protein kinase domain-containing protein, cytoplasmic</fullName>
    </submittedName>
</protein>
<comment type="caution">
    <text evidence="2">The sequence shown here is derived from an EMBL/GenBank/DDBJ whole genome shotgun (WGS) entry which is preliminary data.</text>
</comment>
<dbReference type="InterPro" id="IPR022049">
    <property type="entry name" value="FAM69_kinase_dom"/>
</dbReference>
<sequence length="490" mass="55344">MACRLRSRRHLGNVKQICLFSIGLILLANVVILHRKFNGLEEENMVDPGGTIKYNQHDPHSDSVFKDMSLDSAWRLNFLENYNGFERRLRKLMEKSSESGLYGMRMEGTSQLDKPSSKDFIGCDEIVNITERKYLASGWTKAVYSGRYKGKSIAIKTVDIKGQDVSTCVSRGFTPSYCYNKAAQKIVKEILVLQALAHDNVIKVLGFCVPSVNNNVQGVAMITELGETVNLIKLLQMSWEDRLRVSYDLTKIIHFMSRTQYGSMAMNDFRRQQFVLVDGVLKVSDVDDAGFADPSCTDSETCTIHFSSSNFTKRLPCIHGKCVGYNEKRNLFNGARHFTTYLLPHGAPPTLRQLINKTIDGFANLTANAGQLMAMMNKIVHSYKSGVYLNRTSAEDYQTRYDVYTRMDLPGKYDYRCRVSLSGSGCTVSVFDQKEAEKICDDDPECQGFVMSREHTWTGRILVHLKSGVDSPTTNNKTTLYVKPNQNRSV</sequence>
<dbReference type="SUPFAM" id="SSF56112">
    <property type="entry name" value="Protein kinase-like (PK-like)"/>
    <property type="match status" value="1"/>
</dbReference>
<evidence type="ECO:0000313" key="2">
    <source>
        <dbReference type="EMBL" id="OWF35656.1"/>
    </source>
</evidence>
<keyword evidence="2" id="KW-0418">Kinase</keyword>
<evidence type="ECO:0000313" key="3">
    <source>
        <dbReference type="Proteomes" id="UP000242188"/>
    </source>
</evidence>
<dbReference type="GO" id="GO:0004715">
    <property type="term" value="F:non-membrane spanning protein tyrosine kinase activity"/>
    <property type="evidence" value="ECO:0007669"/>
    <property type="project" value="InterPro"/>
</dbReference>
<keyword evidence="3" id="KW-1185">Reference proteome</keyword>
<dbReference type="PANTHER" id="PTHR46448">
    <property type="entry name" value="PROTEIN KINASE DOMAIN-CONTAINING PROTEIN"/>
    <property type="match status" value="1"/>
</dbReference>